<evidence type="ECO:0000313" key="2">
    <source>
        <dbReference type="Proteomes" id="UP001159363"/>
    </source>
</evidence>
<dbReference type="Proteomes" id="UP001159363">
    <property type="component" value="Chromosome 1"/>
</dbReference>
<sequence length="149" mass="17010">MMLCHSGNVAYRLHRPSTANTFRLMLSHNLLEWLRLWLMQAFDLFLHLGEVGVLTSIRPGANGTHTHSLSSKEVKTADAIKDPPAYQYLLASSRPCWHIFQSVTYPALQFMISKWAPPQERSRFSIIFSGNFCHGIVEICSGYSQYISY</sequence>
<keyword evidence="2" id="KW-1185">Reference proteome</keyword>
<organism evidence="1 2">
    <name type="scientific">Dryococelus australis</name>
    <dbReference type="NCBI Taxonomy" id="614101"/>
    <lineage>
        <taxon>Eukaryota</taxon>
        <taxon>Metazoa</taxon>
        <taxon>Ecdysozoa</taxon>
        <taxon>Arthropoda</taxon>
        <taxon>Hexapoda</taxon>
        <taxon>Insecta</taxon>
        <taxon>Pterygota</taxon>
        <taxon>Neoptera</taxon>
        <taxon>Polyneoptera</taxon>
        <taxon>Phasmatodea</taxon>
        <taxon>Verophasmatodea</taxon>
        <taxon>Anareolatae</taxon>
        <taxon>Phasmatidae</taxon>
        <taxon>Eurycanthinae</taxon>
        <taxon>Dryococelus</taxon>
    </lineage>
</organism>
<protein>
    <submittedName>
        <fullName evidence="1">Uncharacterized protein</fullName>
    </submittedName>
</protein>
<name>A0ABQ9INK9_9NEOP</name>
<dbReference type="EMBL" id="JARBHB010000001">
    <property type="protein sequence ID" value="KAJ8897488.1"/>
    <property type="molecule type" value="Genomic_DNA"/>
</dbReference>
<accession>A0ABQ9INK9</accession>
<evidence type="ECO:0000313" key="1">
    <source>
        <dbReference type="EMBL" id="KAJ8897488.1"/>
    </source>
</evidence>
<proteinExistence type="predicted"/>
<comment type="caution">
    <text evidence="1">The sequence shown here is derived from an EMBL/GenBank/DDBJ whole genome shotgun (WGS) entry which is preliminary data.</text>
</comment>
<gene>
    <name evidence="1" type="ORF">PR048_002835</name>
</gene>
<reference evidence="1 2" key="1">
    <citation type="submission" date="2023-02" db="EMBL/GenBank/DDBJ databases">
        <title>LHISI_Scaffold_Assembly.</title>
        <authorList>
            <person name="Stuart O.P."/>
            <person name="Cleave R."/>
            <person name="Magrath M.J.L."/>
            <person name="Mikheyev A.S."/>
        </authorList>
    </citation>
    <scope>NUCLEOTIDE SEQUENCE [LARGE SCALE GENOMIC DNA]</scope>
    <source>
        <strain evidence="1">Daus_M_001</strain>
        <tissue evidence="1">Leg muscle</tissue>
    </source>
</reference>